<feature type="signal peptide" evidence="3">
    <location>
        <begin position="1"/>
        <end position="25"/>
    </location>
</feature>
<dbReference type="GO" id="GO:0003677">
    <property type="term" value="F:DNA binding"/>
    <property type="evidence" value="ECO:0007669"/>
    <property type="project" value="InterPro"/>
</dbReference>
<comment type="caution">
    <text evidence="4">The sequence shown here is derived from an EMBL/GenBank/DDBJ whole genome shotgun (WGS) entry which is preliminary data.</text>
</comment>
<dbReference type="GO" id="GO:0006355">
    <property type="term" value="P:regulation of DNA-templated transcription"/>
    <property type="evidence" value="ECO:0007669"/>
    <property type="project" value="InterPro"/>
</dbReference>
<evidence type="ECO:0000256" key="3">
    <source>
        <dbReference type="SAM" id="SignalP"/>
    </source>
</evidence>
<feature type="transmembrane region" description="Helical" evidence="2">
    <location>
        <begin position="419"/>
        <end position="438"/>
    </location>
</feature>
<protein>
    <recommendedName>
        <fullName evidence="6">Tetratricopeptide repeat protein</fullName>
    </recommendedName>
</protein>
<name>A0A923PFI2_9BACT</name>
<keyword evidence="5" id="KW-1185">Reference proteome</keyword>
<keyword evidence="2" id="KW-0812">Transmembrane</keyword>
<dbReference type="SUPFAM" id="SSF48452">
    <property type="entry name" value="TPR-like"/>
    <property type="match status" value="1"/>
</dbReference>
<dbReference type="EMBL" id="JACSIT010000051">
    <property type="protein sequence ID" value="MBC6993122.1"/>
    <property type="molecule type" value="Genomic_DNA"/>
</dbReference>
<dbReference type="SUPFAM" id="SSF46894">
    <property type="entry name" value="C-terminal effector domain of the bipartite response regulators"/>
    <property type="match status" value="1"/>
</dbReference>
<dbReference type="Gene3D" id="1.25.40.10">
    <property type="entry name" value="Tetratricopeptide repeat domain"/>
    <property type="match status" value="2"/>
</dbReference>
<sequence>MQINLSFTHLLLALLAVLCSCTSKRSDEAREHYFEERNKLHDGDYLATYPLHSPDSSIIRLRAEVLSPYQPWGCMGLWYRMPHTNRDSSFRLLELYERYYPHDTVRAFAQLKRAEFYVDAAQFAQADTCLREVEQISLRLNRTLDLSDVYFLRGRIAMYRNDFSQSRQALFKYIELLDGLDPAFSQAHALAYHSIAVSYERARQYESMLAWINRLWTALQLHDDYWVPRLKAQTALLAGIGQLGVRPDSSLQWANQAERIIREDLQLPPPARLSYLFGRAYSELEQCDAALPYLLAAYQQRPGAQTAFGHYQYAMALGQAYLCVGRLDSAVLLLNESLASPDTGNLAASHQMLGEIAQQQGNYKKAWEHQKTCDELLKAKFTSDRINAAAETDARYEALVQSKRVTELENQHHIHRLRLIALMLCIFLLIGTGISFYLRHKQHRRMLAQHNELLKQEKQLVELRAQLKEEELAQSQEALLQTKDELLEAESLLNFKNQLINTLELRLLRYDKSKDASPIPAHPVKAPFPEAQEAPFSEMRILTKEEWRYFQEKFSAQFPNFLQHLQSCHPALTPAEKRLIILIKIGFDTPQIAGMLGIADSSVWRSRNRLVKSLNLDSAKNLDHYIRQSL</sequence>
<gene>
    <name evidence="4" type="ORF">H9S92_03020</name>
</gene>
<dbReference type="Proteomes" id="UP000650081">
    <property type="component" value="Unassembled WGS sequence"/>
</dbReference>
<evidence type="ECO:0000313" key="4">
    <source>
        <dbReference type="EMBL" id="MBC6993122.1"/>
    </source>
</evidence>
<feature type="chain" id="PRO_5036951234" description="Tetratricopeptide repeat protein" evidence="3">
    <location>
        <begin position="26"/>
        <end position="630"/>
    </location>
</feature>
<dbReference type="InterPro" id="IPR016032">
    <property type="entry name" value="Sig_transdc_resp-reg_C-effctor"/>
</dbReference>
<feature type="coiled-coil region" evidence="1">
    <location>
        <begin position="440"/>
        <end position="492"/>
    </location>
</feature>
<organism evidence="4 5">
    <name type="scientific">Neolewinella lacunae</name>
    <dbReference type="NCBI Taxonomy" id="1517758"/>
    <lineage>
        <taxon>Bacteria</taxon>
        <taxon>Pseudomonadati</taxon>
        <taxon>Bacteroidota</taxon>
        <taxon>Saprospiria</taxon>
        <taxon>Saprospirales</taxon>
        <taxon>Lewinellaceae</taxon>
        <taxon>Neolewinella</taxon>
    </lineage>
</organism>
<dbReference type="RefSeq" id="WP_187465247.1">
    <property type="nucleotide sequence ID" value="NZ_JACSIT010000051.1"/>
</dbReference>
<evidence type="ECO:0008006" key="6">
    <source>
        <dbReference type="Google" id="ProtNLM"/>
    </source>
</evidence>
<keyword evidence="2" id="KW-0472">Membrane</keyword>
<dbReference type="AlphaFoldDB" id="A0A923PFI2"/>
<proteinExistence type="predicted"/>
<evidence type="ECO:0000313" key="5">
    <source>
        <dbReference type="Proteomes" id="UP000650081"/>
    </source>
</evidence>
<keyword evidence="2" id="KW-1133">Transmembrane helix</keyword>
<reference evidence="4" key="1">
    <citation type="submission" date="2020-08" db="EMBL/GenBank/DDBJ databases">
        <title>Lewinella bacteria from marine environments.</title>
        <authorList>
            <person name="Zhong Y."/>
        </authorList>
    </citation>
    <scope>NUCLEOTIDE SEQUENCE</scope>
    <source>
        <strain evidence="4">KCTC 42187</strain>
    </source>
</reference>
<evidence type="ECO:0000256" key="1">
    <source>
        <dbReference type="SAM" id="Coils"/>
    </source>
</evidence>
<keyword evidence="1" id="KW-0175">Coiled coil</keyword>
<dbReference type="InterPro" id="IPR011990">
    <property type="entry name" value="TPR-like_helical_dom_sf"/>
</dbReference>
<accession>A0A923PFI2</accession>
<evidence type="ECO:0000256" key="2">
    <source>
        <dbReference type="SAM" id="Phobius"/>
    </source>
</evidence>
<keyword evidence="3" id="KW-0732">Signal</keyword>